<dbReference type="GO" id="GO:0032787">
    <property type="term" value="P:monocarboxylic acid metabolic process"/>
    <property type="evidence" value="ECO:0007669"/>
    <property type="project" value="UniProtKB-ARBA"/>
</dbReference>
<dbReference type="AlphaFoldDB" id="A0A6P6A4A3"/>
<evidence type="ECO:0000313" key="7">
    <source>
        <dbReference type="RefSeq" id="XP_022759824.1"/>
    </source>
</evidence>
<reference evidence="7" key="1">
    <citation type="submission" date="2025-08" db="UniProtKB">
        <authorList>
            <consortium name="RefSeq"/>
        </authorList>
    </citation>
    <scope>IDENTIFICATION</scope>
    <source>
        <tissue evidence="7">Fruit stalk</tissue>
    </source>
</reference>
<sequence length="466" mass="52116">MENVEGASHKAHCLVLSYPTQGHLNPLLQFSKRLESKGLKVTLATPRSMYRSIHRSAASISIALETISDGYDESGIIEAESVEAYLERFWQVGPQTLIQLVEKLNASGCPLNCIVYDAFLPWGLDVAKKFGLVGAVFFSQSSAVGSIYYHIYKGFVKLPLTEPQVLVPGLPPLKQQDMPSVISDWGSYPAFLEMVLNQFANIDNADLVLFNTLYELEKEETDYLAKLWPLRTIGPTIPSMFLDKRLQDDKVYGFSIFRPNIDACMKWLNDRPKQSVVYVSFGSLAAVEAEQMEEIAWGLKGSKSQFLWVVRASEEAKLPKTFVDQTSEKGLVVTWCPQLEVLRHESTGCFVTHCGWNSTLEALSLGVPMVGVPQSTDQSTNAKYIMDVWEMGLKAPADEKGIVRREAIKHCIREIMEGERGEAMRRNADKWKKLAREAVDEGGRSDKNIDEFIAKVICSSSTPKKA</sequence>
<proteinExistence type="inferred from homology"/>
<dbReference type="PANTHER" id="PTHR11926">
    <property type="entry name" value="GLUCOSYL/GLUCURONOSYL TRANSFERASES"/>
    <property type="match status" value="1"/>
</dbReference>
<dbReference type="GeneID" id="111306180"/>
<evidence type="ECO:0000256" key="3">
    <source>
        <dbReference type="ARBA" id="ARBA00022679"/>
    </source>
</evidence>
<dbReference type="PROSITE" id="PS00375">
    <property type="entry name" value="UDPGT"/>
    <property type="match status" value="1"/>
</dbReference>
<keyword evidence="3 4" id="KW-0808">Transferase</keyword>
<evidence type="ECO:0000256" key="2">
    <source>
        <dbReference type="ARBA" id="ARBA00022676"/>
    </source>
</evidence>
<dbReference type="PANTHER" id="PTHR11926:SF1540">
    <property type="entry name" value="GLYCOSYLTRANSFERASE"/>
    <property type="match status" value="1"/>
</dbReference>
<dbReference type="SUPFAM" id="SSF53756">
    <property type="entry name" value="UDP-Glycosyltransferase/glycogen phosphorylase"/>
    <property type="match status" value="1"/>
</dbReference>
<accession>A0A6P6A4A3</accession>
<protein>
    <recommendedName>
        <fullName evidence="5">Glycosyltransferase</fullName>
        <ecNumber evidence="5">2.4.1.-</ecNumber>
    </recommendedName>
</protein>
<keyword evidence="6" id="KW-1185">Reference proteome</keyword>
<dbReference type="Pfam" id="PF00201">
    <property type="entry name" value="UDPGT"/>
    <property type="match status" value="1"/>
</dbReference>
<dbReference type="InterPro" id="IPR035595">
    <property type="entry name" value="UDP_glycos_trans_CS"/>
</dbReference>
<dbReference type="GO" id="GO:0080043">
    <property type="term" value="F:quercetin 3-O-glucosyltransferase activity"/>
    <property type="evidence" value="ECO:0007669"/>
    <property type="project" value="TreeGrafter"/>
</dbReference>
<comment type="similarity">
    <text evidence="1 4">Belongs to the UDP-glycosyltransferase family.</text>
</comment>
<gene>
    <name evidence="7" type="primary">LOC111306180</name>
</gene>
<dbReference type="KEGG" id="dzi:111306180"/>
<evidence type="ECO:0000313" key="6">
    <source>
        <dbReference type="Proteomes" id="UP000515121"/>
    </source>
</evidence>
<dbReference type="GO" id="GO:0080044">
    <property type="term" value="F:quercetin 7-O-glucosyltransferase activity"/>
    <property type="evidence" value="ECO:0007669"/>
    <property type="project" value="TreeGrafter"/>
</dbReference>
<organism evidence="6 7">
    <name type="scientific">Durio zibethinus</name>
    <name type="common">Durian</name>
    <dbReference type="NCBI Taxonomy" id="66656"/>
    <lineage>
        <taxon>Eukaryota</taxon>
        <taxon>Viridiplantae</taxon>
        <taxon>Streptophyta</taxon>
        <taxon>Embryophyta</taxon>
        <taxon>Tracheophyta</taxon>
        <taxon>Spermatophyta</taxon>
        <taxon>Magnoliopsida</taxon>
        <taxon>eudicotyledons</taxon>
        <taxon>Gunneridae</taxon>
        <taxon>Pentapetalae</taxon>
        <taxon>rosids</taxon>
        <taxon>malvids</taxon>
        <taxon>Malvales</taxon>
        <taxon>Malvaceae</taxon>
        <taxon>Helicteroideae</taxon>
        <taxon>Durio</taxon>
    </lineage>
</organism>
<dbReference type="Gene3D" id="3.40.50.2000">
    <property type="entry name" value="Glycogen Phosphorylase B"/>
    <property type="match status" value="2"/>
</dbReference>
<dbReference type="OrthoDB" id="5835829at2759"/>
<dbReference type="Proteomes" id="UP000515121">
    <property type="component" value="Unplaced"/>
</dbReference>
<evidence type="ECO:0000256" key="5">
    <source>
        <dbReference type="RuleBase" id="RU362057"/>
    </source>
</evidence>
<dbReference type="RefSeq" id="XP_022759824.1">
    <property type="nucleotide sequence ID" value="XM_022904089.1"/>
</dbReference>
<dbReference type="FunFam" id="3.40.50.2000:FF:000019">
    <property type="entry name" value="Glycosyltransferase"/>
    <property type="match status" value="1"/>
</dbReference>
<evidence type="ECO:0000256" key="1">
    <source>
        <dbReference type="ARBA" id="ARBA00009995"/>
    </source>
</evidence>
<name>A0A6P6A4A3_DURZI</name>
<dbReference type="EC" id="2.4.1.-" evidence="5"/>
<keyword evidence="2 4" id="KW-0328">Glycosyltransferase</keyword>
<dbReference type="InterPro" id="IPR002213">
    <property type="entry name" value="UDP_glucos_trans"/>
</dbReference>
<dbReference type="FunFam" id="3.40.50.2000:FF:000057">
    <property type="entry name" value="Glycosyltransferase"/>
    <property type="match status" value="1"/>
</dbReference>
<dbReference type="CDD" id="cd03784">
    <property type="entry name" value="GT1_Gtf-like"/>
    <property type="match status" value="1"/>
</dbReference>
<evidence type="ECO:0000256" key="4">
    <source>
        <dbReference type="RuleBase" id="RU003718"/>
    </source>
</evidence>